<dbReference type="EMBL" id="GEDC01008136">
    <property type="protein sequence ID" value="JAS29162.1"/>
    <property type="molecule type" value="Transcribed_RNA"/>
</dbReference>
<keyword evidence="1" id="KW-0732">Signal</keyword>
<dbReference type="AlphaFoldDB" id="A0A1B6DU09"/>
<feature type="signal peptide" evidence="1">
    <location>
        <begin position="1"/>
        <end position="18"/>
    </location>
</feature>
<accession>A0A1B6DU09</accession>
<proteinExistence type="predicted"/>
<organism evidence="2">
    <name type="scientific">Clastoptera arizonana</name>
    <name type="common">Arizona spittle bug</name>
    <dbReference type="NCBI Taxonomy" id="38151"/>
    <lineage>
        <taxon>Eukaryota</taxon>
        <taxon>Metazoa</taxon>
        <taxon>Ecdysozoa</taxon>
        <taxon>Arthropoda</taxon>
        <taxon>Hexapoda</taxon>
        <taxon>Insecta</taxon>
        <taxon>Pterygota</taxon>
        <taxon>Neoptera</taxon>
        <taxon>Paraneoptera</taxon>
        <taxon>Hemiptera</taxon>
        <taxon>Auchenorrhyncha</taxon>
        <taxon>Cercopoidea</taxon>
        <taxon>Clastopteridae</taxon>
        <taxon>Clastoptera</taxon>
    </lineage>
</organism>
<evidence type="ECO:0000256" key="1">
    <source>
        <dbReference type="SAM" id="SignalP"/>
    </source>
</evidence>
<feature type="chain" id="PRO_5008581502" evidence="1">
    <location>
        <begin position="19"/>
        <end position="145"/>
    </location>
</feature>
<name>A0A1B6DU09_9HEMI</name>
<reference evidence="2" key="1">
    <citation type="submission" date="2015-12" db="EMBL/GenBank/DDBJ databases">
        <title>De novo transcriptome assembly of four potential Pierce s Disease insect vectors from Arizona vineyards.</title>
        <authorList>
            <person name="Tassone E.E."/>
        </authorList>
    </citation>
    <scope>NUCLEOTIDE SEQUENCE</scope>
</reference>
<protein>
    <submittedName>
        <fullName evidence="2">Uncharacterized protein</fullName>
    </submittedName>
</protein>
<sequence>MKTVCFIFLISFCTVVLSVDPHNVIVQLLGNYEEIPLGAFNVTSPLLVKYGDKKAKSKDFEKFKEASQHYVNKVNLLLKKLKSHNIGSRDKHYIHLKNIVDGMNNLQDIEKDDRKKGMKRIKAFHATVRDMYQYFYLKYSDSDSY</sequence>
<evidence type="ECO:0000313" key="2">
    <source>
        <dbReference type="EMBL" id="JAS29162.1"/>
    </source>
</evidence>
<gene>
    <name evidence="2" type="ORF">g.1309</name>
</gene>